<dbReference type="EMBL" id="CP118108">
    <property type="protein sequence ID" value="WDI03621.1"/>
    <property type="molecule type" value="Genomic_DNA"/>
</dbReference>
<dbReference type="AlphaFoldDB" id="A0AAX3N3K8"/>
<evidence type="ECO:0000313" key="4">
    <source>
        <dbReference type="Proteomes" id="UP001221519"/>
    </source>
</evidence>
<evidence type="ECO:0000313" key="1">
    <source>
        <dbReference type="EMBL" id="WDH83971.1"/>
    </source>
</evidence>
<name>A0AAX3N3K8_9BACL</name>
<sequence>MKESVIIEPYNDNWPKIYNEIRCQIVSQLGNTIHRIDHIGSTAVVGLAAKPIIDIQISVPALDNIEEVKSGLQEMGFQHRKDNPDLTKRYFREKSGMRRTHIHIRQSGSWSEQLNLLFRDYLREHEYAKMKYAEVKYELANLYKDDRDKYVEGKAEIVWDILMNANQWSQKVGWKPIIEEL</sequence>
<dbReference type="Proteomes" id="UP001220962">
    <property type="component" value="Chromosome"/>
</dbReference>
<dbReference type="InterPro" id="IPR007344">
    <property type="entry name" value="GrpB/CoaE"/>
</dbReference>
<dbReference type="Gene3D" id="3.30.460.10">
    <property type="entry name" value="Beta Polymerase, domain 2"/>
    <property type="match status" value="1"/>
</dbReference>
<dbReference type="EMBL" id="CP118101">
    <property type="protein sequence ID" value="WDH83971.1"/>
    <property type="molecule type" value="Genomic_DNA"/>
</dbReference>
<dbReference type="RefSeq" id="WP_047912031.1">
    <property type="nucleotide sequence ID" value="NZ_CP118101.1"/>
</dbReference>
<evidence type="ECO:0000313" key="3">
    <source>
        <dbReference type="Proteomes" id="UP001220962"/>
    </source>
</evidence>
<dbReference type="InterPro" id="IPR043519">
    <property type="entry name" value="NT_sf"/>
</dbReference>
<proteinExistence type="predicted"/>
<keyword evidence="4" id="KW-1185">Reference proteome</keyword>
<reference evidence="1 4" key="1">
    <citation type="submission" date="2023-02" db="EMBL/GenBank/DDBJ databases">
        <title>Pathogen: clinical or host-associated sample.</title>
        <authorList>
            <person name="Hergert J."/>
            <person name="Casey R."/>
            <person name="Wagner J."/>
            <person name="Young E.L."/>
            <person name="Oakeson K.F."/>
        </authorList>
    </citation>
    <scope>NUCLEOTIDE SEQUENCE</scope>
    <source>
        <strain evidence="2 4">2022CK-00829</strain>
        <strain evidence="1">2022CK-00830</strain>
    </source>
</reference>
<accession>A0AAX3N3K8</accession>
<organism evidence="1 3">
    <name type="scientific">Paenibacillus urinalis</name>
    <dbReference type="NCBI Taxonomy" id="521520"/>
    <lineage>
        <taxon>Bacteria</taxon>
        <taxon>Bacillati</taxon>
        <taxon>Bacillota</taxon>
        <taxon>Bacilli</taxon>
        <taxon>Bacillales</taxon>
        <taxon>Paenibacillaceae</taxon>
        <taxon>Paenibacillus</taxon>
    </lineage>
</organism>
<dbReference type="SUPFAM" id="SSF81301">
    <property type="entry name" value="Nucleotidyltransferase"/>
    <property type="match status" value="1"/>
</dbReference>
<dbReference type="PANTHER" id="PTHR34822">
    <property type="entry name" value="GRPB DOMAIN PROTEIN (AFU_ORTHOLOGUE AFUA_1G01530)"/>
    <property type="match status" value="1"/>
</dbReference>
<protein>
    <submittedName>
        <fullName evidence="1">GrpB family protein</fullName>
    </submittedName>
</protein>
<dbReference type="PANTHER" id="PTHR34822:SF1">
    <property type="entry name" value="GRPB FAMILY PROTEIN"/>
    <property type="match status" value="1"/>
</dbReference>
<dbReference type="Pfam" id="PF04229">
    <property type="entry name" value="GrpB"/>
    <property type="match status" value="1"/>
</dbReference>
<dbReference type="Proteomes" id="UP001221519">
    <property type="component" value="Chromosome"/>
</dbReference>
<evidence type="ECO:0000313" key="2">
    <source>
        <dbReference type="EMBL" id="WDI03621.1"/>
    </source>
</evidence>
<gene>
    <name evidence="1" type="ORF">PUW23_07090</name>
    <name evidence="2" type="ORF">PUW25_06610</name>
</gene>